<dbReference type="Proteomes" id="UP001597308">
    <property type="component" value="Unassembled WGS sequence"/>
</dbReference>
<evidence type="ECO:0000313" key="3">
    <source>
        <dbReference type="EMBL" id="MFD1703686.1"/>
    </source>
</evidence>
<gene>
    <name evidence="3" type="ORF">ACFSCV_11805</name>
</gene>
<dbReference type="EMBL" id="JBHUER010000008">
    <property type="protein sequence ID" value="MFD1703686.1"/>
    <property type="molecule type" value="Genomic_DNA"/>
</dbReference>
<evidence type="ECO:0000259" key="2">
    <source>
        <dbReference type="Pfam" id="PF09335"/>
    </source>
</evidence>
<feature type="transmembrane region" description="Helical" evidence="1">
    <location>
        <begin position="172"/>
        <end position="194"/>
    </location>
</feature>
<feature type="domain" description="VTT" evidence="2">
    <location>
        <begin position="59"/>
        <end position="156"/>
    </location>
</feature>
<name>A0ABW4K9E6_9HYPH</name>
<protein>
    <submittedName>
        <fullName evidence="3">YqaA family protein</fullName>
    </submittedName>
</protein>
<comment type="caution">
    <text evidence="3">The sequence shown here is derived from an EMBL/GenBank/DDBJ whole genome shotgun (WGS) entry which is preliminary data.</text>
</comment>
<dbReference type="InterPro" id="IPR051311">
    <property type="entry name" value="DedA_domain"/>
</dbReference>
<dbReference type="PANTHER" id="PTHR42709">
    <property type="entry name" value="ALKALINE PHOSPHATASE LIKE PROTEIN"/>
    <property type="match status" value="1"/>
</dbReference>
<keyword evidence="1" id="KW-0472">Membrane</keyword>
<feature type="transmembrane region" description="Helical" evidence="1">
    <location>
        <begin position="52"/>
        <end position="78"/>
    </location>
</feature>
<evidence type="ECO:0000313" key="4">
    <source>
        <dbReference type="Proteomes" id="UP001597308"/>
    </source>
</evidence>
<feature type="transmembrane region" description="Helical" evidence="1">
    <location>
        <begin position="105"/>
        <end position="123"/>
    </location>
</feature>
<keyword evidence="4" id="KW-1185">Reference proteome</keyword>
<organism evidence="3 4">
    <name type="scientific">Methylopila henanensis</name>
    <dbReference type="NCBI Taxonomy" id="873516"/>
    <lineage>
        <taxon>Bacteria</taxon>
        <taxon>Pseudomonadati</taxon>
        <taxon>Pseudomonadota</taxon>
        <taxon>Alphaproteobacteria</taxon>
        <taxon>Hyphomicrobiales</taxon>
        <taxon>Methylopilaceae</taxon>
        <taxon>Methylopila</taxon>
    </lineage>
</organism>
<keyword evidence="1" id="KW-1133">Transmembrane helix</keyword>
<dbReference type="PANTHER" id="PTHR42709:SF11">
    <property type="entry name" value="DEDA FAMILY PROTEIN"/>
    <property type="match status" value="1"/>
</dbReference>
<feature type="transmembrane region" description="Helical" evidence="1">
    <location>
        <begin position="21"/>
        <end position="46"/>
    </location>
</feature>
<sequence length="196" mass="21740">MLKRVYDWSLRMARHRHAERALAALCFAESSFIPALPEVMLLPMILAERAKAWRYAAICTISSVIGGVAGYLIGYFLFEAVGQPILNLYGMTGDFEQIAGKYNEYGWLMVLIGGGITPIPYKVITIASGLTQLDFVTFVAASVVARGVRFFLPCALLYKFGPQAKRLMDTRLNQVFWVSLVLVVLGFVAAPYLFKG</sequence>
<dbReference type="RefSeq" id="WP_378799781.1">
    <property type="nucleotide sequence ID" value="NZ_JBHUER010000008.1"/>
</dbReference>
<dbReference type="InterPro" id="IPR032816">
    <property type="entry name" value="VTT_dom"/>
</dbReference>
<dbReference type="Pfam" id="PF09335">
    <property type="entry name" value="VTT_dom"/>
    <property type="match status" value="1"/>
</dbReference>
<keyword evidence="1" id="KW-0812">Transmembrane</keyword>
<feature type="transmembrane region" description="Helical" evidence="1">
    <location>
        <begin position="135"/>
        <end position="160"/>
    </location>
</feature>
<proteinExistence type="predicted"/>
<evidence type="ECO:0000256" key="1">
    <source>
        <dbReference type="SAM" id="Phobius"/>
    </source>
</evidence>
<reference evidence="4" key="1">
    <citation type="journal article" date="2019" name="Int. J. Syst. Evol. Microbiol.">
        <title>The Global Catalogue of Microorganisms (GCM) 10K type strain sequencing project: providing services to taxonomists for standard genome sequencing and annotation.</title>
        <authorList>
            <consortium name="The Broad Institute Genomics Platform"/>
            <consortium name="The Broad Institute Genome Sequencing Center for Infectious Disease"/>
            <person name="Wu L."/>
            <person name="Ma J."/>
        </authorList>
    </citation>
    <scope>NUCLEOTIDE SEQUENCE [LARGE SCALE GENOMIC DNA]</scope>
    <source>
        <strain evidence="4">KCTC 23707</strain>
    </source>
</reference>
<accession>A0ABW4K9E6</accession>